<dbReference type="AlphaFoldDB" id="A0A0K1EP28"/>
<dbReference type="EMBL" id="CP012159">
    <property type="protein sequence ID" value="AKT42670.1"/>
    <property type="molecule type" value="Genomic_DNA"/>
</dbReference>
<dbReference type="PANTHER" id="PTHR35462">
    <property type="match status" value="1"/>
</dbReference>
<sequence length="159" mass="16228">MGAGFLLSGRCTMRLMFRLLVPVAALVASALVLAPNLASAQESALPRRSPLVRPAAPALAPRDPWVGHDKALHFTASAAIAGGGYALGALGTRDVPGRLAVGAILALSAGATKEVLDAAGFGQPSLRDLAWDVVGTVFGLLFAASVDYAARPAWFAPGR</sequence>
<dbReference type="PANTHER" id="PTHR35462:SF2">
    <property type="entry name" value="TRANSMEMBRANE PROTEIN"/>
    <property type="match status" value="1"/>
</dbReference>
<dbReference type="STRING" id="52.CMC5_068970"/>
<dbReference type="KEGG" id="ccro:CMC5_068970"/>
<protein>
    <recommendedName>
        <fullName evidence="3">VanZ-like domain-containing protein</fullName>
    </recommendedName>
</protein>
<keyword evidence="2" id="KW-1185">Reference proteome</keyword>
<evidence type="ECO:0000313" key="2">
    <source>
        <dbReference type="Proteomes" id="UP000067626"/>
    </source>
</evidence>
<reference evidence="1 2" key="1">
    <citation type="submission" date="2015-07" db="EMBL/GenBank/DDBJ databases">
        <title>Genome analysis of myxobacterium Chondromyces crocatus Cm c5 reveals a high potential for natural compound synthesis and the genetic basis for the loss of fruiting body formation.</title>
        <authorList>
            <person name="Zaburannyi N."/>
            <person name="Bunk B."/>
            <person name="Maier J."/>
            <person name="Overmann J."/>
            <person name="Mueller R."/>
        </authorList>
    </citation>
    <scope>NUCLEOTIDE SEQUENCE [LARGE SCALE GENOMIC DNA]</scope>
    <source>
        <strain evidence="1 2">Cm c5</strain>
    </source>
</reference>
<gene>
    <name evidence="1" type="ORF">CMC5_068970</name>
</gene>
<accession>A0A0K1EP28</accession>
<name>A0A0K1EP28_CHOCO</name>
<proteinExistence type="predicted"/>
<evidence type="ECO:0000313" key="1">
    <source>
        <dbReference type="EMBL" id="AKT42670.1"/>
    </source>
</evidence>
<organism evidence="1 2">
    <name type="scientific">Chondromyces crocatus</name>
    <dbReference type="NCBI Taxonomy" id="52"/>
    <lineage>
        <taxon>Bacteria</taxon>
        <taxon>Pseudomonadati</taxon>
        <taxon>Myxococcota</taxon>
        <taxon>Polyangia</taxon>
        <taxon>Polyangiales</taxon>
        <taxon>Polyangiaceae</taxon>
        <taxon>Chondromyces</taxon>
    </lineage>
</organism>
<evidence type="ECO:0008006" key="3">
    <source>
        <dbReference type="Google" id="ProtNLM"/>
    </source>
</evidence>
<dbReference type="Proteomes" id="UP000067626">
    <property type="component" value="Chromosome"/>
</dbReference>